<evidence type="ECO:0000313" key="2">
    <source>
        <dbReference type="EMBL" id="CAG7868555.1"/>
    </source>
</evidence>
<dbReference type="AlphaFoldDB" id="A0A8D9D0U4"/>
<sequence>MKSLQIALACIVMLSLFALHQCAMDVQVVEKSNYGINVPTCYHGPCHALVPDCWCCEHLHHCWSGNTGQSYCNEQCQLQA</sequence>
<evidence type="ECO:0000313" key="3">
    <source>
        <dbReference type="Proteomes" id="UP000694005"/>
    </source>
</evidence>
<proteinExistence type="predicted"/>
<reference evidence="2 3" key="1">
    <citation type="submission" date="2021-07" db="EMBL/GenBank/DDBJ databases">
        <authorList>
            <consortium name="Genoscope - CEA"/>
            <person name="William W."/>
        </authorList>
    </citation>
    <scope>NUCLEOTIDE SEQUENCE [LARGE SCALE GENOMIC DNA]</scope>
</reference>
<accession>A0A8D9D0U4</accession>
<protein>
    <recommendedName>
        <fullName evidence="4">Embryo surrounding factor 1 brassicaceae domain-containing protein</fullName>
    </recommendedName>
</protein>
<dbReference type="EMBL" id="LS974622">
    <property type="protein sequence ID" value="CAG7868555.1"/>
    <property type="molecule type" value="Genomic_DNA"/>
</dbReference>
<organism evidence="2 3">
    <name type="scientific">Brassica campestris</name>
    <name type="common">Field mustard</name>
    <dbReference type="NCBI Taxonomy" id="3711"/>
    <lineage>
        <taxon>Eukaryota</taxon>
        <taxon>Viridiplantae</taxon>
        <taxon>Streptophyta</taxon>
        <taxon>Embryophyta</taxon>
        <taxon>Tracheophyta</taxon>
        <taxon>Spermatophyta</taxon>
        <taxon>Magnoliopsida</taxon>
        <taxon>eudicotyledons</taxon>
        <taxon>Gunneridae</taxon>
        <taxon>Pentapetalae</taxon>
        <taxon>rosids</taxon>
        <taxon>malvids</taxon>
        <taxon>Brassicales</taxon>
        <taxon>Brassicaceae</taxon>
        <taxon>Brassiceae</taxon>
        <taxon>Brassica</taxon>
    </lineage>
</organism>
<feature type="chain" id="PRO_5034702262" description="Embryo surrounding factor 1 brassicaceae domain-containing protein" evidence="1">
    <location>
        <begin position="23"/>
        <end position="80"/>
    </location>
</feature>
<name>A0A8D9D0U4_BRACM</name>
<evidence type="ECO:0008006" key="4">
    <source>
        <dbReference type="Google" id="ProtNLM"/>
    </source>
</evidence>
<gene>
    <name evidence="2" type="ORF">BRAPAZ1V2_A06P07950.2</name>
</gene>
<dbReference type="Proteomes" id="UP000694005">
    <property type="component" value="Chromosome A06"/>
</dbReference>
<dbReference type="Gramene" id="A06p07950.2_BraZ1">
    <property type="protein sequence ID" value="A06p07950.2_BraZ1.CDS"/>
    <property type="gene ID" value="A06g07950.2_BraZ1"/>
</dbReference>
<feature type="signal peptide" evidence="1">
    <location>
        <begin position="1"/>
        <end position="22"/>
    </location>
</feature>
<evidence type="ECO:0000256" key="1">
    <source>
        <dbReference type="SAM" id="SignalP"/>
    </source>
</evidence>
<keyword evidence="1" id="KW-0732">Signal</keyword>